<name>A0AAV1TFK1_9STRA</name>
<comment type="caution">
    <text evidence="2">The sequence shown here is derived from an EMBL/GenBank/DDBJ whole genome shotgun (WGS) entry which is preliminary data.</text>
</comment>
<dbReference type="EMBL" id="CAKLBY020000051">
    <property type="protein sequence ID" value="CAK7920024.1"/>
    <property type="molecule type" value="Genomic_DNA"/>
</dbReference>
<reference evidence="2" key="1">
    <citation type="submission" date="2024-01" db="EMBL/GenBank/DDBJ databases">
        <authorList>
            <person name="Webb A."/>
        </authorList>
    </citation>
    <scope>NUCLEOTIDE SEQUENCE</scope>
    <source>
        <strain evidence="2">Pm1</strain>
    </source>
</reference>
<feature type="compositionally biased region" description="Basic and acidic residues" evidence="1">
    <location>
        <begin position="118"/>
        <end position="136"/>
    </location>
</feature>
<organism evidence="2 3">
    <name type="scientific">Peronospora matthiolae</name>
    <dbReference type="NCBI Taxonomy" id="2874970"/>
    <lineage>
        <taxon>Eukaryota</taxon>
        <taxon>Sar</taxon>
        <taxon>Stramenopiles</taxon>
        <taxon>Oomycota</taxon>
        <taxon>Peronosporomycetes</taxon>
        <taxon>Peronosporales</taxon>
        <taxon>Peronosporaceae</taxon>
        <taxon>Peronospora</taxon>
    </lineage>
</organism>
<feature type="compositionally biased region" description="Polar residues" evidence="1">
    <location>
        <begin position="138"/>
        <end position="154"/>
    </location>
</feature>
<sequence length="203" mass="21244">MRAAADSASHASAAGDLSPFVVNFPRGESPRATDTYVASAAGTSNRNPDESEIEFTYSGESDDASDSKATPHASRSPGADAAKARLTGSGQRGSIMTEMFGSSDYFDESPPHASPSIDRMRGDGGDAPMHHHERSNSRYRGNTGASAHASNQEARGQGPKCPAPRSSSGVSLDDVLQGVGTVGRHDYRTGSNPVVRLQEDFST</sequence>
<proteinExistence type="predicted"/>
<evidence type="ECO:0000313" key="2">
    <source>
        <dbReference type="EMBL" id="CAK7920024.1"/>
    </source>
</evidence>
<accession>A0AAV1TFK1</accession>
<gene>
    <name evidence="2" type="ORF">PM001_LOCUS6396</name>
</gene>
<protein>
    <submittedName>
        <fullName evidence="2">Uncharacterized protein</fullName>
    </submittedName>
</protein>
<evidence type="ECO:0000313" key="3">
    <source>
        <dbReference type="Proteomes" id="UP001162060"/>
    </source>
</evidence>
<dbReference type="AlphaFoldDB" id="A0AAV1TFK1"/>
<evidence type="ECO:0000256" key="1">
    <source>
        <dbReference type="SAM" id="MobiDB-lite"/>
    </source>
</evidence>
<dbReference type="Proteomes" id="UP001162060">
    <property type="component" value="Unassembled WGS sequence"/>
</dbReference>
<feature type="compositionally biased region" description="Low complexity" evidence="1">
    <location>
        <begin position="1"/>
        <end position="14"/>
    </location>
</feature>
<feature type="region of interest" description="Disordered" evidence="1">
    <location>
        <begin position="1"/>
        <end position="203"/>
    </location>
</feature>